<keyword evidence="2" id="KW-0378">Hydrolase</keyword>
<feature type="domain" description="AB hydrolase-1" evidence="3">
    <location>
        <begin position="119"/>
        <end position="245"/>
    </location>
</feature>
<dbReference type="InterPro" id="IPR029058">
    <property type="entry name" value="AB_hydrolase_fold"/>
</dbReference>
<dbReference type="STRING" id="3750.A0A498J9M9"/>
<gene>
    <name evidence="4" type="ORF">DVH24_033385</name>
</gene>
<dbReference type="Gene3D" id="3.40.50.1820">
    <property type="entry name" value="alpha/beta hydrolase"/>
    <property type="match status" value="1"/>
</dbReference>
<dbReference type="InterPro" id="IPR051601">
    <property type="entry name" value="Serine_prot/Carboxylest_S33"/>
</dbReference>
<dbReference type="Pfam" id="PF12697">
    <property type="entry name" value="Abhydrolase_6"/>
    <property type="match status" value="1"/>
</dbReference>
<reference evidence="4 5" key="1">
    <citation type="submission" date="2018-10" db="EMBL/GenBank/DDBJ databases">
        <title>A high-quality apple genome assembly.</title>
        <authorList>
            <person name="Hu J."/>
        </authorList>
    </citation>
    <scope>NUCLEOTIDE SEQUENCE [LARGE SCALE GENOMIC DNA]</scope>
    <source>
        <strain evidence="5">cv. HFTH1</strain>
        <tissue evidence="4">Young leaf</tissue>
    </source>
</reference>
<evidence type="ECO:0000313" key="5">
    <source>
        <dbReference type="Proteomes" id="UP000290289"/>
    </source>
</evidence>
<dbReference type="PANTHER" id="PTHR43248">
    <property type="entry name" value="2-SUCCINYL-6-HYDROXY-2,4-CYCLOHEXADIENE-1-CARBOXYLATE SYNTHASE"/>
    <property type="match status" value="1"/>
</dbReference>
<organism evidence="4 5">
    <name type="scientific">Malus domestica</name>
    <name type="common">Apple</name>
    <name type="synonym">Pyrus malus</name>
    <dbReference type="NCBI Taxonomy" id="3750"/>
    <lineage>
        <taxon>Eukaryota</taxon>
        <taxon>Viridiplantae</taxon>
        <taxon>Streptophyta</taxon>
        <taxon>Embryophyta</taxon>
        <taxon>Tracheophyta</taxon>
        <taxon>Spermatophyta</taxon>
        <taxon>Magnoliopsida</taxon>
        <taxon>eudicotyledons</taxon>
        <taxon>Gunneridae</taxon>
        <taxon>Pentapetalae</taxon>
        <taxon>rosids</taxon>
        <taxon>fabids</taxon>
        <taxon>Rosales</taxon>
        <taxon>Rosaceae</taxon>
        <taxon>Amygdaloideae</taxon>
        <taxon>Maleae</taxon>
        <taxon>Malus</taxon>
    </lineage>
</organism>
<accession>A0A498J9M9</accession>
<comment type="caution">
    <text evidence="4">The sequence shown here is derived from an EMBL/GenBank/DDBJ whole genome shotgun (WGS) entry which is preliminary data.</text>
</comment>
<evidence type="ECO:0000256" key="2">
    <source>
        <dbReference type="ARBA" id="ARBA00022801"/>
    </source>
</evidence>
<dbReference type="SUPFAM" id="SSF53474">
    <property type="entry name" value="alpha/beta-Hydrolases"/>
    <property type="match status" value="1"/>
</dbReference>
<dbReference type="GO" id="GO:0016787">
    <property type="term" value="F:hydrolase activity"/>
    <property type="evidence" value="ECO:0007669"/>
    <property type="project" value="UniProtKB-KW"/>
</dbReference>
<evidence type="ECO:0000256" key="1">
    <source>
        <dbReference type="ARBA" id="ARBA00010088"/>
    </source>
</evidence>
<dbReference type="AlphaFoldDB" id="A0A498J9M9"/>
<keyword evidence="5" id="KW-1185">Reference proteome</keyword>
<dbReference type="Proteomes" id="UP000290289">
    <property type="component" value="Chromosome 8"/>
</dbReference>
<sequence length="309" mass="34214">MQGRILSEEEASRLFYSGNNVVFVNCLYTLGRAAKRLKKSDLVRDSSQELFTTQGFYIFRNQLAVGHLGKSDKNSGVRMALVDAKIARKGDFSKPSDILVKWSPAVVVGRSLPEPPTAVFLHGNLGSKKNWGTFTSRLAQEFPTWQFLLVDLRCHGDSASTKKRGPHSVSSTALDVLELVRKLRLTPRVIVGHSFGGKVALSMVDQAAKPLARPVRVSSKRDVVDALVQKGFSKDVAQWVVTNLRPTNSLGSSPSTFPWVFDLKGIAEMYKSYEETNLWQLLALIGSDHCRKIVEDVPRGVHVHADNPD</sequence>
<name>A0A498J9M9_MALDO</name>
<proteinExistence type="inferred from homology"/>
<evidence type="ECO:0000259" key="3">
    <source>
        <dbReference type="Pfam" id="PF12697"/>
    </source>
</evidence>
<evidence type="ECO:0000313" key="4">
    <source>
        <dbReference type="EMBL" id="RXH92489.1"/>
    </source>
</evidence>
<comment type="similarity">
    <text evidence="1">Belongs to the peptidase S33 family.</text>
</comment>
<dbReference type="InterPro" id="IPR000073">
    <property type="entry name" value="AB_hydrolase_1"/>
</dbReference>
<protein>
    <recommendedName>
        <fullName evidence="3">AB hydrolase-1 domain-containing protein</fullName>
    </recommendedName>
</protein>
<dbReference type="PANTHER" id="PTHR43248:SF14">
    <property type="entry name" value="ALPHA_BETA-HYDROLASES SUPERFAMILY PROTEIN"/>
    <property type="match status" value="1"/>
</dbReference>
<dbReference type="EMBL" id="RDQH01000334">
    <property type="protein sequence ID" value="RXH92489.1"/>
    <property type="molecule type" value="Genomic_DNA"/>
</dbReference>